<evidence type="ECO:0000256" key="1">
    <source>
        <dbReference type="ARBA" id="ARBA00022737"/>
    </source>
</evidence>
<dbReference type="PROSITE" id="PS51375">
    <property type="entry name" value="PPR"/>
    <property type="match status" value="3"/>
</dbReference>
<protein>
    <submittedName>
        <fullName evidence="6">Pentatricopeptide repeat-containing protein, chloroplastic</fullName>
    </submittedName>
</protein>
<feature type="repeat" description="PPR" evidence="2">
    <location>
        <begin position="349"/>
        <end position="383"/>
    </location>
</feature>
<evidence type="ECO:0000313" key="7">
    <source>
        <dbReference type="Proteomes" id="UP000186817"/>
    </source>
</evidence>
<feature type="compositionally biased region" description="Basic and acidic residues" evidence="3">
    <location>
        <begin position="2888"/>
        <end position="2900"/>
    </location>
</feature>
<dbReference type="Pfam" id="PF17177">
    <property type="entry name" value="PPR_long"/>
    <property type="match status" value="1"/>
</dbReference>
<dbReference type="InterPro" id="IPR001584">
    <property type="entry name" value="Integrase_cat-core"/>
</dbReference>
<organism evidence="6 7">
    <name type="scientific">Symbiodinium microadriaticum</name>
    <name type="common">Dinoflagellate</name>
    <name type="synonym">Zooxanthella microadriatica</name>
    <dbReference type="NCBI Taxonomy" id="2951"/>
    <lineage>
        <taxon>Eukaryota</taxon>
        <taxon>Sar</taxon>
        <taxon>Alveolata</taxon>
        <taxon>Dinophyceae</taxon>
        <taxon>Suessiales</taxon>
        <taxon>Symbiodiniaceae</taxon>
        <taxon>Symbiodinium</taxon>
    </lineage>
</organism>
<dbReference type="EMBL" id="LSRX01000649">
    <property type="protein sequence ID" value="OLP91787.1"/>
    <property type="molecule type" value="Genomic_DNA"/>
</dbReference>
<proteinExistence type="predicted"/>
<dbReference type="InterPro" id="IPR036397">
    <property type="entry name" value="RNaseH_sf"/>
</dbReference>
<dbReference type="Gene3D" id="3.30.420.10">
    <property type="entry name" value="Ribonuclease H-like superfamily/Ribonuclease H"/>
    <property type="match status" value="1"/>
</dbReference>
<feature type="region of interest" description="Disordered" evidence="3">
    <location>
        <begin position="1245"/>
        <end position="1264"/>
    </location>
</feature>
<dbReference type="NCBIfam" id="TIGR00756">
    <property type="entry name" value="PPR"/>
    <property type="match status" value="1"/>
</dbReference>
<feature type="compositionally biased region" description="Basic residues" evidence="3">
    <location>
        <begin position="1252"/>
        <end position="1264"/>
    </location>
</feature>
<keyword evidence="7" id="KW-1185">Reference proteome</keyword>
<dbReference type="Pfam" id="PF07727">
    <property type="entry name" value="RVT_2"/>
    <property type="match status" value="1"/>
</dbReference>
<dbReference type="PROSITE" id="PS50994">
    <property type="entry name" value="INTEGRASE"/>
    <property type="match status" value="1"/>
</dbReference>
<sequence length="3674" mass="405920">MQLALSAPAAGVSTQVLPLTTTLTTLRRNVAQRFKRHLAASQKKVSHPGPFRSGSSIFSFTVKQSSYAMRFARSFFFATVVCMLLPVHAARDDCTAGSLHDILATAQEMILLIAAFTIGWHLIGPFLGVAFRQSRAAALCNAIRGSPRPGSLADRPRDSGAAGDSPSGPGLTQQAQAFSFPPGRPDVAVDLWISMAEKTEGLGSLPEPAFYAKAFEACIELGDFDSAHRLARRAAWSVPAGSSGSSKLLALARWLARRQKIDEAMECIKQVRRTGNAVDLRSMKPLIVVCAQLGQVDLGRALFEELACDKIKPDFVTYSAMIRGLCNVGKVEEALAYVEKMRRDTIYLDAMLFDVLLEACVHQNFFKGAEHLLAQMKELGMQPSSATLATCIRLYSSRGELQRAMSIFDDMSREYHLQPNAYVYGALVAACVRCGKPDLAMSTHERMAAAGCMPSARTYELLIQCCIQLGWTAKAVELLDAALGLRTESEDAVPRTPAFVDPKVVEDLLLLLARRKQASSLGVPLLKRLEEADFELPERVAGIAAVEPTWESQRSPARHVRCERRRDFDQWRNFALEFALAAGRSLAKVTVAILLQVANPKSAVGLQLGVEMSSTMARKSKVLSKTKSSASKGSKRKAKDFTKVKNKVGKSKKAPLNETKTDFKVKKVQLPSQSALDEKGEEVTHRRLGLAELLAHLQHHSPKVRRDALRGLLELCKEHDSVLQVHLSRVLDSLAMVATDGSMDVRASFRSFQAYMLEALPQDAIAAFSTNLALQVRSALSHVSAEVREDGLKLLELYLSRLGSEQVLSHNEASRVVGTLCQLHSHVDLVLPCLLQLQPCFKRSGTAKDGVLEPGRAIAQVSMQDVLEGKLRGQQPGLEGAQAGQAQLDSQIWDFCLRAWMQAGDLPRGSTKAGRGQLEVLSRPGWIRLRVVAVLERTLEGLVAGSTSSMSASSQPSAAQVASLSGLVRREEWPMRVDAQSPFRQLADSINLRMARVMALLACGAAPADTAPKHLQRLAQAALAVVEDLALTAARLEVDRFGVPQYGGDPDQFEEYCERAWDLWHGRQGSENQAATPVHLRSGLQGAAYEAVRLIKHDKLMTRDAQSKPTDVGLKHFLSTLQESIAAEKPVKVNELFFVAFYSPSVWRRSTESMQQYIVRREQDFKRLEDVLPDSKIPEHIRAMMLLAFGGLDPKEQLSVLSSVNNEYDFKKISHALRIQFPNATGKAVFRRDYLGCGRSTPAPATPGMMRFKPRAPSKGRGKGKGYALAVAEAIPEDMEDYENDAYFEDPDGGEADEANTAGEFYDSTADNLEAMLQDFDLEDEELADAFATIMQRKKKPPSSAGKGQPMPFRATGEMSFDKARESKRSAIRFLKQVTPCTACGQKGHWNGDDQCPKKREKTGKGGTSPNKLRTASPKKGAKTSYFVLPEGNGEDNESESYVVHESTPENFVIPVSFLDLVPNFRGTFSNISELTVEAYEALVVVPLSEQVCEHSVYRGGEEKKYQRAANGHTRSVSCKEPECDKTVVSARRKEPVQLWKFLVVVALCTKWGRRARSRALSQYVAKVRADYLEEKETEERRAREIHLLVRGASPKSSATGSRQPPGWTLVQDESEAGSPASSAYPTAKIIRPGAITPRAWVYGVCIAADTELPPFPGLAEEDQDIIAVAYVSSSTVAAPYCQSLISFALANNPMQPEVYRLAFYLYGKLCLLKRTADRQSGKEDKDEHKREMPSDHMAISRVLRVPVAMDPNRLDVVTEQDCEVMAVFKTERGKEPHLEPEQTGTIVVENFAAAPEDPPGLAILDSGCTRSMHGAEWAQRFEEELQKKGLSFSTRARAQTFRGVGGLIESSFVKGYPIGIAKINGEIFSAEAPGALPLLISRPFMEELGTIIDISKGTVTFTKLGAYDVPLIKTSKGHLAINILDYNLDRLDEFLEQTPGTGGQPEEDEVDDATPYGLSTAELDQILAGYHNDHDVPEGWNPDDWHDQQDFLEVFRQEAQDYGQDHETDPRTGNVSEDVFLFETEVANHEAYKRKATSRKAKKLLSMNGTLDGDDWQNRQVLTGRMFVPRKPPFGKTWVKQLFSASVGLTLLCAAAGMLVGTPLAYEEIGWNPGTTKGRGWLHHDLKMEDPYLTVLSPSAVDLEGWNLERATRRGPSRAVLEDARATSEKSLKLIGKTIKDRIAAKRHVLFSIPASHLDYLDHPSLALAKKQIEEGHLFEVKGPLAEENNVVIYTTMLAAESTLYSNSLSSGGRLLLQAGKEENTRDKGEDLDEAVANTMVQQAAVETTALHEIHDSFPSEVRTASQGGASSSQQGGPKRRRYQPFQRSVLTDQFEAPPVYIRPDTAEPAIDPGERVLAELLDDPAAAEDDAGYRAERAAELDPVLSTSEAQRRDRWMKVSPDLRKCLRDLHVNFGHPTNVTLQRILRRQGAKQEAIRAVDFLSCDTCGDTLRRKRPKPVRLPNKYIFNAHLQLDVFYAKDASGINFSFLNIICDATGFQVVSCLGESQGPPSTRAILRHFLTSWSSWAGLPESVQVDRGKEYLAVFSDYLKDYGVEQEVMPLEAPWKNGRVERAGGLWKEIFAKVVLEMNVQGLQDVITAASIVTQCRNSFPRASGYSPNQWVLGKPDVRLPGSLLLDEEAERLEVLESAEDPTSAMARALGMRESAKVAQVRLDTDGRVRRALLRQSTPTRGPFPVGSYVYFYRWQQQPGVSRNVRWHGPARVIGLELRNQRRSEDPELPTDGGQPHSYWLRYGPSVVLVTGEQLRFASEDELLAAHMVPQEALEPPYARGARNYVDLRGHRLAVQPGQGDAPQELPQPQRRGQLPNIGVVPGTAIPVVPELLPPVPENENEGGLLDELAQAPREPAQQNQRTGEGTHQGGQEQDAEHQVPTAHREPQQNQRTGEGTHHGGPLDSRRPSTVVSEPEPLPTPGLLPQVPPQVPAPLPQEAVPPVQQALRDPDRLDGYMPVRGNSARPNQVPGPYVTELLEEPWGCPSLPHTLREKTLKRMLGSENLHDEESSANSEDEPIHECPADVLLTGKAVRSEIKLKDLKPEDRAKFEASMAKEWASWMKFDAVQELTADEVAQLPPNTKIIGTRWVHTDKNDKPRLLAKALAKRTGKTTEQIKKEFPFEAKSRMVVQGCQENDHGIRSDSPTASLLAFNLVCTVAVLQRWILVACDASTAYLQSQGIDRLLILRAPRPPPPGVSQHALFRAKGSIYGTKDAGRSWWKKLFRTLKKYRWTMSKIEAALFYLVSGDKLVGIMLSHVDDLLAAGEGDDYEATLTALEKELYLKVKRQEFRFCGKNVKQKDHTIAVDQFDAIESIDYMVLAPARRKLPNATLTEEEKSNFRALIGQMDWVTRQSRPDLTVNVSMASQSMGRPTVKDVVELNKAVKMLKETSDAKWRFVASDLTLEECRVFCFADSSFANGEGLKSQCGYVVGLTRESITDGSEHPIYLLETYSGSIKRVCRSTLAAQSNGFLAGAEAAEYVRMILMEVKYPTERLIDLDREFKKDRVLCFTDAKSLESSINKDAGISQDKRVRILLAQVKELLGLNDYQDDKNLYAIWVDTSQMLADVLTKCGCEREPLLSALFNGTWRLEPSDEAQRKKEQIRAGRKARKEALRSFAQSARGAESGGADAAAAAVTAIGLAAGEESAMLRPMFLAALSGQ</sequence>
<reference evidence="6 7" key="1">
    <citation type="submission" date="2016-02" db="EMBL/GenBank/DDBJ databases">
        <title>Genome analysis of coral dinoflagellate symbionts highlights evolutionary adaptations to a symbiotic lifestyle.</title>
        <authorList>
            <person name="Aranda M."/>
            <person name="Li Y."/>
            <person name="Liew Y.J."/>
            <person name="Baumgarten S."/>
            <person name="Simakov O."/>
            <person name="Wilson M."/>
            <person name="Piel J."/>
            <person name="Ashoor H."/>
            <person name="Bougouffa S."/>
            <person name="Bajic V.B."/>
            <person name="Ryu T."/>
            <person name="Ravasi T."/>
            <person name="Bayer T."/>
            <person name="Micklem G."/>
            <person name="Kim H."/>
            <person name="Bhak J."/>
            <person name="Lajeunesse T.C."/>
            <person name="Voolstra C.R."/>
        </authorList>
    </citation>
    <scope>NUCLEOTIDE SEQUENCE [LARGE SCALE GENOMIC DNA]</scope>
    <source>
        <strain evidence="6 7">CCMP2467</strain>
    </source>
</reference>
<dbReference type="InterPro" id="IPR013103">
    <property type="entry name" value="RVT_2"/>
</dbReference>
<dbReference type="InterPro" id="IPR024679">
    <property type="entry name" value="Ipi1_N"/>
</dbReference>
<feature type="compositionally biased region" description="Low complexity" evidence="3">
    <location>
        <begin position="2874"/>
        <end position="2886"/>
    </location>
</feature>
<dbReference type="InterPro" id="IPR002885">
    <property type="entry name" value="PPR_rpt"/>
</dbReference>
<feature type="compositionally biased region" description="Pro residues" evidence="3">
    <location>
        <begin position="2929"/>
        <end position="2948"/>
    </location>
</feature>
<dbReference type="InterPro" id="IPR011990">
    <property type="entry name" value="TPR-like_helical_dom_sf"/>
</dbReference>
<dbReference type="Gene3D" id="1.25.40.10">
    <property type="entry name" value="Tetratricopeptide repeat domain"/>
    <property type="match status" value="2"/>
</dbReference>
<evidence type="ECO:0000259" key="5">
    <source>
        <dbReference type="PROSITE" id="PS50994"/>
    </source>
</evidence>
<feature type="compositionally biased region" description="Low complexity" evidence="3">
    <location>
        <begin position="159"/>
        <end position="170"/>
    </location>
</feature>
<feature type="compositionally biased region" description="Low complexity" evidence="3">
    <location>
        <begin position="2306"/>
        <end position="2318"/>
    </location>
</feature>
<dbReference type="OrthoDB" id="429643at2759"/>
<feature type="region of interest" description="Disordered" evidence="3">
    <location>
        <begin position="148"/>
        <end position="176"/>
    </location>
</feature>
<feature type="region of interest" description="Disordered" evidence="3">
    <location>
        <begin position="617"/>
        <end position="651"/>
    </location>
</feature>
<keyword evidence="1" id="KW-0677">Repeat</keyword>
<dbReference type="SUPFAM" id="SSF48371">
    <property type="entry name" value="ARM repeat"/>
    <property type="match status" value="1"/>
</dbReference>
<keyword evidence="4" id="KW-0472">Membrane</keyword>
<feature type="region of interest" description="Disordered" evidence="3">
    <location>
        <begin position="2867"/>
        <end position="2956"/>
    </location>
</feature>
<dbReference type="GO" id="GO:0015074">
    <property type="term" value="P:DNA integration"/>
    <property type="evidence" value="ECO:0007669"/>
    <property type="project" value="InterPro"/>
</dbReference>
<comment type="caution">
    <text evidence="6">The sequence shown here is derived from an EMBL/GenBank/DDBJ whole genome shotgun (WGS) entry which is preliminary data.</text>
</comment>
<dbReference type="PANTHER" id="PTHR47447:SF24">
    <property type="entry name" value="PENTATRICOPEPTIDE REPEAT-CONTAINING PROTEIN"/>
    <property type="match status" value="1"/>
</dbReference>
<dbReference type="GO" id="GO:0003676">
    <property type="term" value="F:nucleic acid binding"/>
    <property type="evidence" value="ECO:0007669"/>
    <property type="project" value="InterPro"/>
</dbReference>
<feature type="region of interest" description="Disordered" evidence="3">
    <location>
        <begin position="1389"/>
        <end position="1420"/>
    </location>
</feature>
<feature type="region of interest" description="Disordered" evidence="3">
    <location>
        <begin position="2301"/>
        <end position="2323"/>
    </location>
</feature>
<feature type="transmembrane region" description="Helical" evidence="4">
    <location>
        <begin position="71"/>
        <end position="89"/>
    </location>
</feature>
<dbReference type="InterPro" id="IPR012337">
    <property type="entry name" value="RNaseH-like_sf"/>
</dbReference>
<dbReference type="InterPro" id="IPR011989">
    <property type="entry name" value="ARM-like"/>
</dbReference>
<feature type="domain" description="Integrase catalytic" evidence="5">
    <location>
        <begin position="2454"/>
        <end position="2629"/>
    </location>
</feature>
<evidence type="ECO:0000256" key="4">
    <source>
        <dbReference type="SAM" id="Phobius"/>
    </source>
</evidence>
<name>A0A1Q9D9F5_SYMMI</name>
<dbReference type="InterPro" id="IPR033443">
    <property type="entry name" value="PROP1-like_PPR_dom"/>
</dbReference>
<gene>
    <name evidence="6" type="ORF">AK812_SmicGene26495</name>
</gene>
<dbReference type="SUPFAM" id="SSF53098">
    <property type="entry name" value="Ribonuclease H-like"/>
    <property type="match status" value="1"/>
</dbReference>
<feature type="repeat" description="PPR" evidence="2">
    <location>
        <begin position="420"/>
        <end position="454"/>
    </location>
</feature>
<feature type="region of interest" description="Disordered" evidence="3">
    <location>
        <begin position="2808"/>
        <end position="2830"/>
    </location>
</feature>
<feature type="transmembrane region" description="Helical" evidence="4">
    <location>
        <begin position="110"/>
        <end position="131"/>
    </location>
</feature>
<feature type="repeat" description="PPR" evidence="2">
    <location>
        <begin position="314"/>
        <end position="348"/>
    </location>
</feature>
<feature type="region of interest" description="Disordered" evidence="3">
    <location>
        <begin position="1593"/>
        <end position="1623"/>
    </location>
</feature>
<keyword evidence="4" id="KW-0812">Transmembrane</keyword>
<dbReference type="InterPro" id="IPR016024">
    <property type="entry name" value="ARM-type_fold"/>
</dbReference>
<evidence type="ECO:0000256" key="2">
    <source>
        <dbReference type="PROSITE-ProRule" id="PRU00708"/>
    </source>
</evidence>
<dbReference type="PANTHER" id="PTHR47447">
    <property type="entry name" value="OS03G0856100 PROTEIN"/>
    <property type="match status" value="1"/>
</dbReference>
<accession>A0A1Q9D9F5</accession>
<feature type="compositionally biased region" description="Basic residues" evidence="3">
    <location>
        <begin position="633"/>
        <end position="651"/>
    </location>
</feature>
<evidence type="ECO:0000313" key="6">
    <source>
        <dbReference type="EMBL" id="OLP91787.1"/>
    </source>
</evidence>
<evidence type="ECO:0000256" key="3">
    <source>
        <dbReference type="SAM" id="MobiDB-lite"/>
    </source>
</evidence>
<dbReference type="Proteomes" id="UP000186817">
    <property type="component" value="Unassembled WGS sequence"/>
</dbReference>
<dbReference type="Pfam" id="PF12333">
    <property type="entry name" value="Ipi1_N"/>
    <property type="match status" value="1"/>
</dbReference>
<dbReference type="Gene3D" id="1.25.10.10">
    <property type="entry name" value="Leucine-rich Repeat Variant"/>
    <property type="match status" value="1"/>
</dbReference>
<keyword evidence="4" id="KW-1133">Transmembrane helix</keyword>